<proteinExistence type="predicted"/>
<dbReference type="Proteomes" id="UP001420932">
    <property type="component" value="Unassembled WGS sequence"/>
</dbReference>
<evidence type="ECO:0000256" key="1">
    <source>
        <dbReference type="SAM" id="MobiDB-lite"/>
    </source>
</evidence>
<name>A0AAP0HVQ8_9MAGN</name>
<feature type="region of interest" description="Disordered" evidence="1">
    <location>
        <begin position="36"/>
        <end position="64"/>
    </location>
</feature>
<sequence length="64" mass="7076">MPIGTVEAQSSILPIRRKTEVGKKNANRCREGRKMKEVHNTLEAKATAHDKAQGTNDEDISVES</sequence>
<keyword evidence="3" id="KW-1185">Reference proteome</keyword>
<evidence type="ECO:0000313" key="2">
    <source>
        <dbReference type="EMBL" id="KAK9098864.1"/>
    </source>
</evidence>
<organism evidence="2 3">
    <name type="scientific">Stephania yunnanensis</name>
    <dbReference type="NCBI Taxonomy" id="152371"/>
    <lineage>
        <taxon>Eukaryota</taxon>
        <taxon>Viridiplantae</taxon>
        <taxon>Streptophyta</taxon>
        <taxon>Embryophyta</taxon>
        <taxon>Tracheophyta</taxon>
        <taxon>Spermatophyta</taxon>
        <taxon>Magnoliopsida</taxon>
        <taxon>Ranunculales</taxon>
        <taxon>Menispermaceae</taxon>
        <taxon>Menispermoideae</taxon>
        <taxon>Cissampelideae</taxon>
        <taxon>Stephania</taxon>
    </lineage>
</organism>
<accession>A0AAP0HVQ8</accession>
<dbReference type="EMBL" id="JBBNAF010000011">
    <property type="protein sequence ID" value="KAK9098864.1"/>
    <property type="molecule type" value="Genomic_DNA"/>
</dbReference>
<evidence type="ECO:0000313" key="3">
    <source>
        <dbReference type="Proteomes" id="UP001420932"/>
    </source>
</evidence>
<protein>
    <submittedName>
        <fullName evidence="2">Uncharacterized protein</fullName>
    </submittedName>
</protein>
<feature type="compositionally biased region" description="Basic and acidic residues" evidence="1">
    <location>
        <begin position="36"/>
        <end position="52"/>
    </location>
</feature>
<comment type="caution">
    <text evidence="2">The sequence shown here is derived from an EMBL/GenBank/DDBJ whole genome shotgun (WGS) entry which is preliminary data.</text>
</comment>
<reference evidence="2 3" key="1">
    <citation type="submission" date="2024-01" db="EMBL/GenBank/DDBJ databases">
        <title>Genome assemblies of Stephania.</title>
        <authorList>
            <person name="Yang L."/>
        </authorList>
    </citation>
    <scope>NUCLEOTIDE SEQUENCE [LARGE SCALE GENOMIC DNA]</scope>
    <source>
        <strain evidence="2">YNDBR</strain>
        <tissue evidence="2">Leaf</tissue>
    </source>
</reference>
<gene>
    <name evidence="2" type="ORF">Syun_025909</name>
</gene>
<dbReference type="AlphaFoldDB" id="A0AAP0HVQ8"/>